<comment type="caution">
    <text evidence="2">The sequence shown here is derived from an EMBL/GenBank/DDBJ whole genome shotgun (WGS) entry which is preliminary data.</text>
</comment>
<evidence type="ECO:0000313" key="2">
    <source>
        <dbReference type="EMBL" id="EEG32173.1"/>
    </source>
</evidence>
<keyword evidence="1" id="KW-0472">Membrane</keyword>
<dbReference type="Pfam" id="PF06541">
    <property type="entry name" value="ABC_trans_CmpB"/>
    <property type="match status" value="1"/>
</dbReference>
<protein>
    <recommendedName>
        <fullName evidence="4">ABC transporter permease</fullName>
    </recommendedName>
</protein>
<dbReference type="eggNOG" id="COG4905">
    <property type="taxonomic scope" value="Bacteria"/>
</dbReference>
<dbReference type="InterPro" id="IPR010540">
    <property type="entry name" value="CmpB_TMEM229"/>
</dbReference>
<evidence type="ECO:0000256" key="1">
    <source>
        <dbReference type="SAM" id="Phobius"/>
    </source>
</evidence>
<organism evidence="2 3">
    <name type="scientific">[Clostridium] methylpentosum DSM 5476</name>
    <dbReference type="NCBI Taxonomy" id="537013"/>
    <lineage>
        <taxon>Bacteria</taxon>
        <taxon>Bacillati</taxon>
        <taxon>Bacillota</taxon>
        <taxon>Clostridia</taxon>
        <taxon>Eubacteriales</taxon>
        <taxon>Oscillospiraceae</taxon>
        <taxon>Oscillospiraceae incertae sedis</taxon>
    </lineage>
</organism>
<dbReference type="Proteomes" id="UP000003340">
    <property type="component" value="Unassembled WGS sequence"/>
</dbReference>
<evidence type="ECO:0000313" key="3">
    <source>
        <dbReference type="Proteomes" id="UP000003340"/>
    </source>
</evidence>
<sequence>MYMLSATLQGFTLYQLLFYFFFYSFLGWVMETVLVSTREHRFVNRGFLNGPICPIYGVGMCAIIIFLTPFQGRLTDVFLGGMIVASAIEYFTGWLMEKLFHAKWWDYSDKKFNLQGRICLQISIAWGVLSLTIIQIIQPTVAGLVDQIPLKVGAILLYVLLALLLADCVQSVWAALKLSKKLRSLGQIKQDLHALYESSGLYESGEELKRRLENSRISELFAELSGNKEANQTRRNRIEQLRRKYTLHLGKRSFSQRRLLKAFPTMHTPNLGKVLEELRESLKKNHKNK</sequence>
<feature type="transmembrane region" description="Helical" evidence="1">
    <location>
        <begin position="157"/>
        <end position="176"/>
    </location>
</feature>
<evidence type="ECO:0008006" key="4">
    <source>
        <dbReference type="Google" id="ProtNLM"/>
    </source>
</evidence>
<keyword evidence="1" id="KW-1133">Transmembrane helix</keyword>
<dbReference type="AlphaFoldDB" id="C0E8P7"/>
<dbReference type="EMBL" id="ACEC01000008">
    <property type="protein sequence ID" value="EEG32173.1"/>
    <property type="molecule type" value="Genomic_DNA"/>
</dbReference>
<gene>
    <name evidence="2" type="ORF">CLOSTMETH_00192</name>
</gene>
<keyword evidence="3" id="KW-1185">Reference proteome</keyword>
<dbReference type="STRING" id="537013.CLOSTMETH_00192"/>
<name>C0E8P7_9FIRM</name>
<keyword evidence="1" id="KW-0812">Transmembrane</keyword>
<reference evidence="2 3" key="1">
    <citation type="submission" date="2009-01" db="EMBL/GenBank/DDBJ databases">
        <authorList>
            <person name="Fulton L."/>
            <person name="Clifton S."/>
            <person name="Fulton B."/>
            <person name="Xu J."/>
            <person name="Minx P."/>
            <person name="Pepin K.H."/>
            <person name="Johnson M."/>
            <person name="Bhonagiri V."/>
            <person name="Nash W.E."/>
            <person name="Mardis E.R."/>
            <person name="Wilson R.K."/>
        </authorList>
    </citation>
    <scope>NUCLEOTIDE SEQUENCE [LARGE SCALE GENOMIC DNA]</scope>
    <source>
        <strain evidence="2 3">DSM 5476</strain>
    </source>
</reference>
<accession>C0E8P7</accession>
<feature type="transmembrane region" description="Helical" evidence="1">
    <location>
        <begin position="47"/>
        <end position="71"/>
    </location>
</feature>
<feature type="transmembrane region" description="Helical" evidence="1">
    <location>
        <begin position="118"/>
        <end position="137"/>
    </location>
</feature>
<reference evidence="2 3" key="2">
    <citation type="submission" date="2009-02" db="EMBL/GenBank/DDBJ databases">
        <title>Draft genome sequence of Clostridium methylpentosum (DSM 5476).</title>
        <authorList>
            <person name="Sudarsanam P."/>
            <person name="Ley R."/>
            <person name="Guruge J."/>
            <person name="Turnbaugh P.J."/>
            <person name="Mahowald M."/>
            <person name="Liep D."/>
            <person name="Gordon J."/>
        </authorList>
    </citation>
    <scope>NUCLEOTIDE SEQUENCE [LARGE SCALE GENOMIC DNA]</scope>
    <source>
        <strain evidence="2 3">DSM 5476</strain>
    </source>
</reference>
<feature type="transmembrane region" description="Helical" evidence="1">
    <location>
        <begin position="77"/>
        <end position="97"/>
    </location>
</feature>
<feature type="transmembrane region" description="Helical" evidence="1">
    <location>
        <begin position="12"/>
        <end position="35"/>
    </location>
</feature>
<proteinExistence type="predicted"/>
<dbReference type="HOGENOM" id="CLU_055257_2_0_9"/>